<dbReference type="InterPro" id="IPR011990">
    <property type="entry name" value="TPR-like_helical_dom_sf"/>
</dbReference>
<dbReference type="SUPFAM" id="SSF48452">
    <property type="entry name" value="TPR-like"/>
    <property type="match status" value="1"/>
</dbReference>
<evidence type="ECO:0000313" key="4">
    <source>
        <dbReference type="Proteomes" id="UP000440224"/>
    </source>
</evidence>
<dbReference type="RefSeq" id="WP_170319785.1">
    <property type="nucleotide sequence ID" value="NZ_WJIE01000011.1"/>
</dbReference>
<evidence type="ECO:0000256" key="2">
    <source>
        <dbReference type="SAM" id="SignalP"/>
    </source>
</evidence>
<dbReference type="AlphaFoldDB" id="A0A6N7PXX8"/>
<organism evidence="3 4">
    <name type="scientific">Polyangium spumosum</name>
    <dbReference type="NCBI Taxonomy" id="889282"/>
    <lineage>
        <taxon>Bacteria</taxon>
        <taxon>Pseudomonadati</taxon>
        <taxon>Myxococcota</taxon>
        <taxon>Polyangia</taxon>
        <taxon>Polyangiales</taxon>
        <taxon>Polyangiaceae</taxon>
        <taxon>Polyangium</taxon>
    </lineage>
</organism>
<keyword evidence="4" id="KW-1185">Reference proteome</keyword>
<keyword evidence="2" id="KW-0732">Signal</keyword>
<feature type="signal peptide" evidence="2">
    <location>
        <begin position="1"/>
        <end position="25"/>
    </location>
</feature>
<dbReference type="EMBL" id="WJIE01000011">
    <property type="protein sequence ID" value="MRG96407.1"/>
    <property type="molecule type" value="Genomic_DNA"/>
</dbReference>
<proteinExistence type="predicted"/>
<reference evidence="3 4" key="1">
    <citation type="submission" date="2019-10" db="EMBL/GenBank/DDBJ databases">
        <title>A soil myxobacterium in the family Polyangiaceae.</title>
        <authorList>
            <person name="Li Y."/>
            <person name="Wang J."/>
        </authorList>
    </citation>
    <scope>NUCLEOTIDE SEQUENCE [LARGE SCALE GENOMIC DNA]</scope>
    <source>
        <strain evidence="3 4">DSM 14734</strain>
    </source>
</reference>
<gene>
    <name evidence="3" type="ORF">GF068_31455</name>
</gene>
<keyword evidence="1" id="KW-0812">Transmembrane</keyword>
<keyword evidence="1" id="KW-1133">Transmembrane helix</keyword>
<protein>
    <recommendedName>
        <fullName evidence="5">PEGA domain-containing protein</fullName>
    </recommendedName>
</protein>
<sequence length="360" mass="38264">MMTPTRFLGSVLALLVCAAPRVVFAQDVAMAEALFNRGVEHMQRGRFAAGCPAIAESMKLDPLPGTQHTLADCLASAGKLVGAVEAYDEFLKMVEALPTWKRGRYLERVEKATQKKEELAPVIPRLTLRFPGGGARGVRVFLDDTEVFEGSRGVARLVDPGEHIVVMVAPGQPRVERQVTLAKGEAKTVDLDASNVPVETTREPFSRWYTRKPIAWVGSGVTVVGLGLGLGFTLGASAAIDRANARADAIRDQAAADPITNYGNNKPCGSPDTSGSDLPGYEAACDVLRKDIADYNTNATAATVGWVVFGVGAIGTGLFTLFDWYLPKKTSTTATNGPKVLAITPSFSSTYQGVGVVGTF</sequence>
<evidence type="ECO:0000256" key="1">
    <source>
        <dbReference type="SAM" id="Phobius"/>
    </source>
</evidence>
<evidence type="ECO:0008006" key="5">
    <source>
        <dbReference type="Google" id="ProtNLM"/>
    </source>
</evidence>
<name>A0A6N7PXX8_9BACT</name>
<dbReference type="Gene3D" id="1.25.40.10">
    <property type="entry name" value="Tetratricopeptide repeat domain"/>
    <property type="match status" value="1"/>
</dbReference>
<comment type="caution">
    <text evidence="3">The sequence shown here is derived from an EMBL/GenBank/DDBJ whole genome shotgun (WGS) entry which is preliminary data.</text>
</comment>
<evidence type="ECO:0000313" key="3">
    <source>
        <dbReference type="EMBL" id="MRG96407.1"/>
    </source>
</evidence>
<dbReference type="Proteomes" id="UP000440224">
    <property type="component" value="Unassembled WGS sequence"/>
</dbReference>
<keyword evidence="1" id="KW-0472">Membrane</keyword>
<feature type="chain" id="PRO_5027093858" description="PEGA domain-containing protein" evidence="2">
    <location>
        <begin position="26"/>
        <end position="360"/>
    </location>
</feature>
<accession>A0A6N7PXX8</accession>
<feature type="transmembrane region" description="Helical" evidence="1">
    <location>
        <begin position="304"/>
        <end position="326"/>
    </location>
</feature>